<dbReference type="Proteomes" id="UP000663834">
    <property type="component" value="Unassembled WGS sequence"/>
</dbReference>
<reference evidence="1" key="1">
    <citation type="submission" date="2021-02" db="EMBL/GenBank/DDBJ databases">
        <authorList>
            <person name="Nowell W R."/>
        </authorList>
    </citation>
    <scope>NUCLEOTIDE SEQUENCE</scope>
</reference>
<evidence type="ECO:0000313" key="2">
    <source>
        <dbReference type="Proteomes" id="UP000663834"/>
    </source>
</evidence>
<proteinExistence type="predicted"/>
<dbReference type="EMBL" id="CAJNOW010019622">
    <property type="protein sequence ID" value="CAF1673983.1"/>
    <property type="molecule type" value="Genomic_DNA"/>
</dbReference>
<gene>
    <name evidence="1" type="ORF">KQP761_LOCUS34908</name>
</gene>
<dbReference type="AlphaFoldDB" id="A0A816GGG7"/>
<dbReference type="OrthoDB" id="10062478at2759"/>
<accession>A0A816GGG7</accession>
<name>A0A816GGG7_9BILA</name>
<organism evidence="1 2">
    <name type="scientific">Rotaria magnacalcarata</name>
    <dbReference type="NCBI Taxonomy" id="392030"/>
    <lineage>
        <taxon>Eukaryota</taxon>
        <taxon>Metazoa</taxon>
        <taxon>Spiralia</taxon>
        <taxon>Gnathifera</taxon>
        <taxon>Rotifera</taxon>
        <taxon>Eurotatoria</taxon>
        <taxon>Bdelloidea</taxon>
        <taxon>Philodinida</taxon>
        <taxon>Philodinidae</taxon>
        <taxon>Rotaria</taxon>
    </lineage>
</organism>
<sequence>MTLFDRGSHAYIRQLANRSVSVKRSHLNILACATGDIISSMIIRLKGRSCFGPSISRFLLWPTDEPVVPDKLEQKQIDCYKIASLEQYMIILSFMGNVIFVFDDDAIHEMMVWGNMCKQKSFNTRNTDECLSARLGKAIQHAYRMVTFLQTIEIEFIIHQNYLNAHHQFPSADQFVSVDCQPFRLKKDVALRAIDLISCSMCQYAMLFDATNACKVSSIGRKIIVAVPDQQQCLTNSSSSTQHNELKQNKQRQRYVLNFNNVTTAVILFPTICFTTKQRHRLTLIHNNSSGGLLKVVLNYLVTSDVLILCSRGIKRMLHDQRLSI</sequence>
<evidence type="ECO:0000313" key="1">
    <source>
        <dbReference type="EMBL" id="CAF1673983.1"/>
    </source>
</evidence>
<comment type="caution">
    <text evidence="1">The sequence shown here is derived from an EMBL/GenBank/DDBJ whole genome shotgun (WGS) entry which is preliminary data.</text>
</comment>
<protein>
    <submittedName>
        <fullName evidence="1">Uncharacterized protein</fullName>
    </submittedName>
</protein>